<comment type="caution">
    <text evidence="4">The sequence shown here is derived from an EMBL/GenBank/DDBJ whole genome shotgun (WGS) entry which is preliminary data.</text>
</comment>
<keyword evidence="5" id="KW-1185">Reference proteome</keyword>
<dbReference type="AlphaFoldDB" id="A0AAP5I1Y1"/>
<feature type="region of interest" description="Disordered" evidence="2">
    <location>
        <begin position="188"/>
        <end position="209"/>
    </location>
</feature>
<dbReference type="Pfam" id="PF12770">
    <property type="entry name" value="CHAT"/>
    <property type="match status" value="1"/>
</dbReference>
<sequence length="277" mass="31337">MIKILFLAADPSDASRLRLGQELRDIKERLRIAKAPENYQLEQRESVRVGDITQAIFDVQPNIVHFSGHGTDEGELCFENQVGEIQSVKPDALAAMFELFAQHVNCVVLNACYSEIQAQAIAEHIPFVIGMKDTIIDQAGVAFSLGFYKALAANRSIEDAYKFGCVEIRLNGYSEHLKPVLYPKKSQQSQLLDLPPRSQPSLTSNLNPQKRKRISQELDSLQQQYDLLTEKCSYLRMELVKQASASVKFQLQKEIEQTEAQIKQVAERINQLENSLQ</sequence>
<accession>A0AAP5I1Y1</accession>
<dbReference type="EMBL" id="JAALHA020000001">
    <property type="protein sequence ID" value="MDR9893632.1"/>
    <property type="molecule type" value="Genomic_DNA"/>
</dbReference>
<protein>
    <submittedName>
        <fullName evidence="4">CHAT domain-containing protein</fullName>
    </submittedName>
</protein>
<dbReference type="RefSeq" id="WP_208339818.1">
    <property type="nucleotide sequence ID" value="NZ_CAWQFN010000570.1"/>
</dbReference>
<evidence type="ECO:0000259" key="3">
    <source>
        <dbReference type="Pfam" id="PF12770"/>
    </source>
</evidence>
<evidence type="ECO:0000313" key="5">
    <source>
        <dbReference type="Proteomes" id="UP000667802"/>
    </source>
</evidence>
<feature type="compositionally biased region" description="Polar residues" evidence="2">
    <location>
        <begin position="199"/>
        <end position="208"/>
    </location>
</feature>
<evidence type="ECO:0000256" key="1">
    <source>
        <dbReference type="SAM" id="Coils"/>
    </source>
</evidence>
<evidence type="ECO:0000313" key="4">
    <source>
        <dbReference type="EMBL" id="MDR9893632.1"/>
    </source>
</evidence>
<reference evidence="5" key="1">
    <citation type="journal article" date="2021" name="Science">
        <title>Hunting the eagle killer: A cyanobacterial neurotoxin causes vacuolar myelinopathy.</title>
        <authorList>
            <person name="Breinlinger S."/>
            <person name="Phillips T.J."/>
            <person name="Haram B.N."/>
            <person name="Mares J."/>
            <person name="Martinez Yerena J.A."/>
            <person name="Hrouzek P."/>
            <person name="Sobotka R."/>
            <person name="Henderson W.M."/>
            <person name="Schmieder P."/>
            <person name="Williams S.M."/>
            <person name="Lauderdale J.D."/>
            <person name="Wilde H.D."/>
            <person name="Gerrin W."/>
            <person name="Kust A."/>
            <person name="Washington J.W."/>
            <person name="Wagner C."/>
            <person name="Geier B."/>
            <person name="Liebeke M."/>
            <person name="Enke H."/>
            <person name="Niedermeyer T.H.J."/>
            <person name="Wilde S.B."/>
        </authorList>
    </citation>
    <scope>NUCLEOTIDE SEQUENCE [LARGE SCALE GENOMIC DNA]</scope>
    <source>
        <strain evidence="5">Thurmond2011</strain>
    </source>
</reference>
<dbReference type="InterPro" id="IPR024983">
    <property type="entry name" value="CHAT_dom"/>
</dbReference>
<feature type="domain" description="CHAT" evidence="3">
    <location>
        <begin position="21"/>
        <end position="160"/>
    </location>
</feature>
<name>A0AAP5I1Y1_9CYAN</name>
<organism evidence="4 5">
    <name type="scientific">Aetokthonos hydrillicola Thurmond2011</name>
    <dbReference type="NCBI Taxonomy" id="2712845"/>
    <lineage>
        <taxon>Bacteria</taxon>
        <taxon>Bacillati</taxon>
        <taxon>Cyanobacteriota</taxon>
        <taxon>Cyanophyceae</taxon>
        <taxon>Nostocales</taxon>
        <taxon>Hapalosiphonaceae</taxon>
        <taxon>Aetokthonos</taxon>
    </lineage>
</organism>
<gene>
    <name evidence="4" type="ORF">G7B40_003415</name>
</gene>
<dbReference type="Proteomes" id="UP000667802">
    <property type="component" value="Unassembled WGS sequence"/>
</dbReference>
<proteinExistence type="predicted"/>
<keyword evidence="1" id="KW-0175">Coiled coil</keyword>
<evidence type="ECO:0000256" key="2">
    <source>
        <dbReference type="SAM" id="MobiDB-lite"/>
    </source>
</evidence>
<feature type="coiled-coil region" evidence="1">
    <location>
        <begin position="211"/>
        <end position="275"/>
    </location>
</feature>